<feature type="compositionally biased region" description="Basic and acidic residues" evidence="1">
    <location>
        <begin position="724"/>
        <end position="740"/>
    </location>
</feature>
<keyword evidence="3" id="KW-1185">Reference proteome</keyword>
<dbReference type="AlphaFoldDB" id="A0A166TJB6"/>
<evidence type="ECO:0000256" key="1">
    <source>
        <dbReference type="SAM" id="MobiDB-lite"/>
    </source>
</evidence>
<dbReference type="Proteomes" id="UP000076532">
    <property type="component" value="Unassembled WGS sequence"/>
</dbReference>
<reference evidence="2 3" key="1">
    <citation type="journal article" date="2016" name="Mol. Biol. Evol.">
        <title>Comparative Genomics of Early-Diverging Mushroom-Forming Fungi Provides Insights into the Origins of Lignocellulose Decay Capabilities.</title>
        <authorList>
            <person name="Nagy L.G."/>
            <person name="Riley R."/>
            <person name="Tritt A."/>
            <person name="Adam C."/>
            <person name="Daum C."/>
            <person name="Floudas D."/>
            <person name="Sun H."/>
            <person name="Yadav J.S."/>
            <person name="Pangilinan J."/>
            <person name="Larsson K.H."/>
            <person name="Matsuura K."/>
            <person name="Barry K."/>
            <person name="Labutti K."/>
            <person name="Kuo R."/>
            <person name="Ohm R.A."/>
            <person name="Bhattacharya S.S."/>
            <person name="Shirouzu T."/>
            <person name="Yoshinaga Y."/>
            <person name="Martin F.M."/>
            <person name="Grigoriev I.V."/>
            <person name="Hibbett D.S."/>
        </authorList>
    </citation>
    <scope>NUCLEOTIDE SEQUENCE [LARGE SCALE GENOMIC DNA]</scope>
    <source>
        <strain evidence="2 3">CBS 109695</strain>
    </source>
</reference>
<feature type="compositionally biased region" description="Low complexity" evidence="1">
    <location>
        <begin position="618"/>
        <end position="638"/>
    </location>
</feature>
<dbReference type="EMBL" id="KV417492">
    <property type="protein sequence ID" value="KZP30675.1"/>
    <property type="molecule type" value="Genomic_DNA"/>
</dbReference>
<feature type="compositionally biased region" description="Low complexity" evidence="1">
    <location>
        <begin position="409"/>
        <end position="419"/>
    </location>
</feature>
<organism evidence="2 3">
    <name type="scientific">Athelia psychrophila</name>
    <dbReference type="NCBI Taxonomy" id="1759441"/>
    <lineage>
        <taxon>Eukaryota</taxon>
        <taxon>Fungi</taxon>
        <taxon>Dikarya</taxon>
        <taxon>Basidiomycota</taxon>
        <taxon>Agaricomycotina</taxon>
        <taxon>Agaricomycetes</taxon>
        <taxon>Agaricomycetidae</taxon>
        <taxon>Atheliales</taxon>
        <taxon>Atheliaceae</taxon>
        <taxon>Athelia</taxon>
    </lineage>
</organism>
<feature type="compositionally biased region" description="Acidic residues" evidence="1">
    <location>
        <begin position="60"/>
        <end position="83"/>
    </location>
</feature>
<gene>
    <name evidence="2" type="ORF">FIBSPDRAFT_883815</name>
</gene>
<feature type="region of interest" description="Disordered" evidence="1">
    <location>
        <begin position="406"/>
        <end position="460"/>
    </location>
</feature>
<feature type="compositionally biased region" description="Acidic residues" evidence="1">
    <location>
        <begin position="242"/>
        <end position="251"/>
    </location>
</feature>
<protein>
    <submittedName>
        <fullName evidence="2">Uncharacterized protein</fullName>
    </submittedName>
</protein>
<evidence type="ECO:0000313" key="2">
    <source>
        <dbReference type="EMBL" id="KZP30675.1"/>
    </source>
</evidence>
<name>A0A166TJB6_9AGAM</name>
<proteinExistence type="predicted"/>
<feature type="region of interest" description="Disordered" evidence="1">
    <location>
        <begin position="611"/>
        <end position="677"/>
    </location>
</feature>
<feature type="compositionally biased region" description="Low complexity" evidence="1">
    <location>
        <begin position="749"/>
        <end position="759"/>
    </location>
</feature>
<dbReference type="OrthoDB" id="2677857at2759"/>
<accession>A0A166TJB6</accession>
<feature type="compositionally biased region" description="Low complexity" evidence="1">
    <location>
        <begin position="433"/>
        <end position="452"/>
    </location>
</feature>
<sequence>MAPRDKRRWATNTEISWLMERIPEYSEAQKKHRYDKFWPALFQSYFDAFPPPEPTPGDPTDSEADSEPEPESDVPLDSAEEEAFANSAPGKRKQKAVVQKAIKRGQKVQSQSLSREDKITGRFIRKRKVQLKSYLQWHCPPIPRAPRRKKGSATGPLGLPVFGQSAAAHKPHRVNQEDEMYIKLFYPTRIIQNVRERLKQEELTGPAVNLIRKVAREMYEKEDSETQGKVKSALAAQRAENAEESEEEVAVDDTPTPQQYQEAIDTFPPYIDAILQEVTKRTCFSATLIMGGPIPAHNGAISTMSYHMGKNFFGSTFGVANQNYNSDIIRPYTEFLCTIYSRIAAETRAARALNALPSGSALPTECLHPFNLTSTAPAPSQSTKAPNKLSPNTSLAHAVSAPTLYTTIPPTSSSSAATSREQAPNTSLPHAVSAPAPYTTVPSTSSPSAATSREQAPNTSLTHVVSAPTPFITIPPISSPSAATFREQAPNPSLTSVVSAPAPYTTVPLTSSSGAATACKQAPSASPIHAAISPLTLDGAFAHTPPPWCLSTAPIFNNTKTSSPFANPSPHHNHIAQKEPTLSADHETASGVPQPTAARLGYKDSLRERAVAEAPADNPEALATNTNAPAAAEPVAANQGPRPKPRAIKRKKSAAELGAAQPTSPPNLFDPNPPIPSSPVIVSSGADAGLQGRPRRSVHISAAAEQYTIEKEAKAAARVALAAKRVERAAAKATQPEKKTTQPKKKKTQPAAKSKQTPK</sequence>
<dbReference type="STRING" id="436010.A0A166TJB6"/>
<evidence type="ECO:0000313" key="3">
    <source>
        <dbReference type="Proteomes" id="UP000076532"/>
    </source>
</evidence>
<feature type="region of interest" description="Disordered" evidence="1">
    <location>
        <begin position="724"/>
        <end position="759"/>
    </location>
</feature>
<feature type="region of interest" description="Disordered" evidence="1">
    <location>
        <begin position="221"/>
        <end position="255"/>
    </location>
</feature>
<feature type="region of interest" description="Disordered" evidence="1">
    <location>
        <begin position="373"/>
        <end position="393"/>
    </location>
</feature>
<feature type="region of interest" description="Disordered" evidence="1">
    <location>
        <begin position="45"/>
        <end position="97"/>
    </location>
</feature>
<feature type="compositionally biased region" description="Basic residues" evidence="1">
    <location>
        <begin position="643"/>
        <end position="652"/>
    </location>
</feature>